<feature type="region of interest" description="Disordered" evidence="1">
    <location>
        <begin position="75"/>
        <end position="101"/>
    </location>
</feature>
<evidence type="ECO:0000256" key="1">
    <source>
        <dbReference type="SAM" id="MobiDB-lite"/>
    </source>
</evidence>
<accession>A0AAV6TYY2</accession>
<dbReference type="AlphaFoldDB" id="A0AAV6TYY2"/>
<evidence type="ECO:0000313" key="3">
    <source>
        <dbReference type="Proteomes" id="UP000827092"/>
    </source>
</evidence>
<sequence>MMDDLIDQIVVSGDNSNLPLLQTENEGKRQKKRKRAEMAGPKIVRGTLRRQAVVRENKRMMDDLIDQIVVSGDTSNLPLLQTENEGKRQKKRKRAEMAGPK</sequence>
<evidence type="ECO:0000313" key="2">
    <source>
        <dbReference type="EMBL" id="KAG8176566.1"/>
    </source>
</evidence>
<feature type="region of interest" description="Disordered" evidence="1">
    <location>
        <begin position="17"/>
        <end position="41"/>
    </location>
</feature>
<proteinExistence type="predicted"/>
<comment type="caution">
    <text evidence="2">The sequence shown here is derived from an EMBL/GenBank/DDBJ whole genome shotgun (WGS) entry which is preliminary data.</text>
</comment>
<organism evidence="2 3">
    <name type="scientific">Oedothorax gibbosus</name>
    <dbReference type="NCBI Taxonomy" id="931172"/>
    <lineage>
        <taxon>Eukaryota</taxon>
        <taxon>Metazoa</taxon>
        <taxon>Ecdysozoa</taxon>
        <taxon>Arthropoda</taxon>
        <taxon>Chelicerata</taxon>
        <taxon>Arachnida</taxon>
        <taxon>Araneae</taxon>
        <taxon>Araneomorphae</taxon>
        <taxon>Entelegynae</taxon>
        <taxon>Araneoidea</taxon>
        <taxon>Linyphiidae</taxon>
        <taxon>Erigoninae</taxon>
        <taxon>Oedothorax</taxon>
    </lineage>
</organism>
<feature type="non-terminal residue" evidence="2">
    <location>
        <position position="101"/>
    </location>
</feature>
<name>A0AAV6TYY2_9ARAC</name>
<dbReference type="EMBL" id="JAFNEN010000865">
    <property type="protein sequence ID" value="KAG8176566.1"/>
    <property type="molecule type" value="Genomic_DNA"/>
</dbReference>
<dbReference type="Proteomes" id="UP000827092">
    <property type="component" value="Unassembled WGS sequence"/>
</dbReference>
<protein>
    <submittedName>
        <fullName evidence="2">Uncharacterized protein</fullName>
    </submittedName>
</protein>
<reference evidence="2 3" key="1">
    <citation type="journal article" date="2022" name="Nat. Ecol. Evol.">
        <title>A masculinizing supergene underlies an exaggerated male reproductive morph in a spider.</title>
        <authorList>
            <person name="Hendrickx F."/>
            <person name="De Corte Z."/>
            <person name="Sonet G."/>
            <person name="Van Belleghem S.M."/>
            <person name="Kostlbacher S."/>
            <person name="Vangestel C."/>
        </authorList>
    </citation>
    <scope>NUCLEOTIDE SEQUENCE [LARGE SCALE GENOMIC DNA]</scope>
    <source>
        <strain evidence="2">W744_W776</strain>
    </source>
</reference>
<gene>
    <name evidence="2" type="ORF">JTE90_028913</name>
</gene>
<keyword evidence="3" id="KW-1185">Reference proteome</keyword>